<dbReference type="RefSeq" id="WP_181340250.1">
    <property type="nucleotide sequence ID" value="NZ_JAAKDE010000020.1"/>
</dbReference>
<dbReference type="AlphaFoldDB" id="A0A8J6I119"/>
<evidence type="ECO:0000313" key="2">
    <source>
        <dbReference type="EMBL" id="MBA2133780.1"/>
    </source>
</evidence>
<sequence length="71" mass="7322">MTNTLNKLESPTLIELSTSELLEIEGGINWDNLIGGAVSVAVITGSIIGAPAVSIGATLFGIAYTLTRAFD</sequence>
<feature type="transmembrane region" description="Helical" evidence="1">
    <location>
        <begin position="33"/>
        <end position="66"/>
    </location>
</feature>
<accession>A0A8J6I119</accession>
<evidence type="ECO:0008006" key="4">
    <source>
        <dbReference type="Google" id="ProtNLM"/>
    </source>
</evidence>
<dbReference type="EMBL" id="JAAKDE010000020">
    <property type="protein sequence ID" value="MBA2133780.1"/>
    <property type="molecule type" value="Genomic_DNA"/>
</dbReference>
<comment type="caution">
    <text evidence="2">The sequence shown here is derived from an EMBL/GenBank/DDBJ whole genome shotgun (WGS) entry which is preliminary data.</text>
</comment>
<proteinExistence type="predicted"/>
<gene>
    <name evidence="2" type="ORF">G5B42_09575</name>
</gene>
<evidence type="ECO:0000256" key="1">
    <source>
        <dbReference type="SAM" id="Phobius"/>
    </source>
</evidence>
<keyword evidence="1" id="KW-0812">Transmembrane</keyword>
<reference evidence="2" key="1">
    <citation type="submission" date="2020-06" db="EMBL/GenBank/DDBJ databases">
        <title>Novel chitinolytic bacterium.</title>
        <authorList>
            <person name="Ungkulpasvich U."/>
            <person name="Kosugi A."/>
            <person name="Uke A."/>
        </authorList>
    </citation>
    <scope>NUCLEOTIDE SEQUENCE</scope>
    <source>
        <strain evidence="2">UUS1-1</strain>
    </source>
</reference>
<evidence type="ECO:0000313" key="3">
    <source>
        <dbReference type="Proteomes" id="UP000657177"/>
    </source>
</evidence>
<dbReference type="Proteomes" id="UP000657177">
    <property type="component" value="Unassembled WGS sequence"/>
</dbReference>
<name>A0A8J6I119_9FIRM</name>
<keyword evidence="1" id="KW-1133">Transmembrane helix</keyword>
<protein>
    <recommendedName>
        <fullName evidence="4">Class IIb bacteriocin, lactobin A/cerein 7B family</fullName>
    </recommendedName>
</protein>
<organism evidence="2 3">
    <name type="scientific">Capillibacterium thermochitinicola</name>
    <dbReference type="NCBI Taxonomy" id="2699427"/>
    <lineage>
        <taxon>Bacteria</taxon>
        <taxon>Bacillati</taxon>
        <taxon>Bacillota</taxon>
        <taxon>Capillibacterium</taxon>
    </lineage>
</organism>
<keyword evidence="3" id="KW-1185">Reference proteome</keyword>
<keyword evidence="1" id="KW-0472">Membrane</keyword>